<evidence type="ECO:0000313" key="1">
    <source>
        <dbReference type="EMBL" id="MCU9850329.1"/>
    </source>
</evidence>
<organism evidence="1 2">
    <name type="scientific">Albidovulum salinarum</name>
    <dbReference type="NCBI Taxonomy" id="2984153"/>
    <lineage>
        <taxon>Bacteria</taxon>
        <taxon>Pseudomonadati</taxon>
        <taxon>Pseudomonadota</taxon>
        <taxon>Alphaproteobacteria</taxon>
        <taxon>Rhodobacterales</taxon>
        <taxon>Paracoccaceae</taxon>
        <taxon>Albidovulum</taxon>
    </lineage>
</organism>
<gene>
    <name evidence="1" type="ORF">OEZ60_20285</name>
</gene>
<sequence>MQATQTCPFFPGGAAEDVAPLLGQRDDLSVSDRSHWPRFGLKGPGSADWLSDAGVALPAPNRLSLSSGFTVLRLGPNDITLLGDPAAPEALTALCARWEAAPGPKGFSSWREEAWAWLHLDGRALEDALARLCAVDLRPRRFVPEAIAQTRFAEVDAVVIRRGGAAEVFFDIAASAAVLRTIRHGGGHP</sequence>
<dbReference type="InterPro" id="IPR027266">
    <property type="entry name" value="TrmE/GcvT-like"/>
</dbReference>
<evidence type="ECO:0000313" key="2">
    <source>
        <dbReference type="Proteomes" id="UP001209535"/>
    </source>
</evidence>
<dbReference type="Proteomes" id="UP001209535">
    <property type="component" value="Unassembled WGS sequence"/>
</dbReference>
<name>A0ABT2XA89_9RHOB</name>
<evidence type="ECO:0008006" key="3">
    <source>
        <dbReference type="Google" id="ProtNLM"/>
    </source>
</evidence>
<dbReference type="EMBL" id="JAOVQO010000027">
    <property type="protein sequence ID" value="MCU9850329.1"/>
    <property type="molecule type" value="Genomic_DNA"/>
</dbReference>
<proteinExistence type="predicted"/>
<dbReference type="Gene3D" id="3.30.1360.120">
    <property type="entry name" value="Probable tRNA modification gtpase trme, domain 1"/>
    <property type="match status" value="1"/>
</dbReference>
<dbReference type="SUPFAM" id="SSF103025">
    <property type="entry name" value="Folate-binding domain"/>
    <property type="match status" value="1"/>
</dbReference>
<dbReference type="RefSeq" id="WP_263340297.1">
    <property type="nucleotide sequence ID" value="NZ_JAOVQO010000027.1"/>
</dbReference>
<comment type="caution">
    <text evidence="1">The sequence shown here is derived from an EMBL/GenBank/DDBJ whole genome shotgun (WGS) entry which is preliminary data.</text>
</comment>
<protein>
    <recommendedName>
        <fullName evidence="3">Sarcosine oxidase subunit gamma</fullName>
    </recommendedName>
</protein>
<accession>A0ABT2XA89</accession>
<keyword evidence="2" id="KW-1185">Reference proteome</keyword>
<reference evidence="1 2" key="1">
    <citation type="submission" date="2022-10" db="EMBL/GenBank/DDBJ databases">
        <title>Defluviimonas sp. nov., isolated from ocean surface sediments.</title>
        <authorList>
            <person name="He W."/>
            <person name="Wang L."/>
            <person name="Zhang D.-F."/>
        </authorList>
    </citation>
    <scope>NUCLEOTIDE SEQUENCE [LARGE SCALE GENOMIC DNA]</scope>
    <source>
        <strain evidence="1 2">WL0024</strain>
    </source>
</reference>